<accession>A0A0L0FL80</accession>
<name>A0A0L0FL80_9EUKA</name>
<dbReference type="SUPFAM" id="SSF54762">
    <property type="entry name" value="Signal recognition particle alu RNA binding heterodimer, SRP9/14"/>
    <property type="match status" value="1"/>
</dbReference>
<dbReference type="Gene3D" id="3.30.720.10">
    <property type="entry name" value="Signal recognition particle alu RNA binding heterodimer, srp9/1"/>
    <property type="match status" value="1"/>
</dbReference>
<sequence>FLTRLTLIFENTRDSGSVLLTVKKLKKKDSPPCVLVRVVVKKKKFSTESLCGVLPAKIRFPSGQVSNNDVASFNERLFVAYRSQCTALKKKIKNRGKKTATKHNQHT</sequence>
<dbReference type="GO" id="GO:0006614">
    <property type="term" value="P:SRP-dependent cotranslational protein targeting to membrane"/>
    <property type="evidence" value="ECO:0007669"/>
    <property type="project" value="InterPro"/>
</dbReference>
<dbReference type="InterPro" id="IPR009018">
    <property type="entry name" value="Signal_recog_particle_SRP9/14"/>
</dbReference>
<proteinExistence type="predicted"/>
<organism evidence="1 2">
    <name type="scientific">Sphaeroforma arctica JP610</name>
    <dbReference type="NCBI Taxonomy" id="667725"/>
    <lineage>
        <taxon>Eukaryota</taxon>
        <taxon>Ichthyosporea</taxon>
        <taxon>Ichthyophonida</taxon>
        <taxon>Sphaeroforma</taxon>
    </lineage>
</organism>
<dbReference type="GeneID" id="25910495"/>
<dbReference type="AlphaFoldDB" id="A0A0L0FL80"/>
<protein>
    <submittedName>
        <fullName evidence="1">Uncharacterized protein</fullName>
    </submittedName>
</protein>
<feature type="non-terminal residue" evidence="1">
    <location>
        <position position="1"/>
    </location>
</feature>
<dbReference type="GO" id="GO:0008312">
    <property type="term" value="F:7S RNA binding"/>
    <property type="evidence" value="ECO:0007669"/>
    <property type="project" value="InterPro"/>
</dbReference>
<gene>
    <name evidence="1" type="ORF">SARC_09991</name>
</gene>
<dbReference type="GO" id="GO:0048500">
    <property type="term" value="C:signal recognition particle"/>
    <property type="evidence" value="ECO:0007669"/>
    <property type="project" value="InterPro"/>
</dbReference>
<keyword evidence="2" id="KW-1185">Reference proteome</keyword>
<dbReference type="Proteomes" id="UP000054560">
    <property type="component" value="Unassembled WGS sequence"/>
</dbReference>
<dbReference type="EMBL" id="KQ242699">
    <property type="protein sequence ID" value="KNC77547.1"/>
    <property type="molecule type" value="Genomic_DNA"/>
</dbReference>
<reference evidence="1 2" key="1">
    <citation type="submission" date="2011-02" db="EMBL/GenBank/DDBJ databases">
        <title>The Genome Sequence of Sphaeroforma arctica JP610.</title>
        <authorList>
            <consortium name="The Broad Institute Genome Sequencing Platform"/>
            <person name="Russ C."/>
            <person name="Cuomo C."/>
            <person name="Young S.K."/>
            <person name="Zeng Q."/>
            <person name="Gargeya S."/>
            <person name="Alvarado L."/>
            <person name="Berlin A."/>
            <person name="Chapman S.B."/>
            <person name="Chen Z."/>
            <person name="Freedman E."/>
            <person name="Gellesch M."/>
            <person name="Goldberg J."/>
            <person name="Griggs A."/>
            <person name="Gujja S."/>
            <person name="Heilman E."/>
            <person name="Heiman D."/>
            <person name="Howarth C."/>
            <person name="Mehta T."/>
            <person name="Neiman D."/>
            <person name="Pearson M."/>
            <person name="Roberts A."/>
            <person name="Saif S."/>
            <person name="Shea T."/>
            <person name="Shenoy N."/>
            <person name="Sisk P."/>
            <person name="Stolte C."/>
            <person name="Sykes S."/>
            <person name="White J."/>
            <person name="Yandava C."/>
            <person name="Burger G."/>
            <person name="Gray M.W."/>
            <person name="Holland P.W.H."/>
            <person name="King N."/>
            <person name="Lang F.B.F."/>
            <person name="Roger A.J."/>
            <person name="Ruiz-Trillo I."/>
            <person name="Haas B."/>
            <person name="Nusbaum C."/>
            <person name="Birren B."/>
        </authorList>
    </citation>
    <scope>NUCLEOTIDE SEQUENCE [LARGE SCALE GENOMIC DNA]</scope>
    <source>
        <strain evidence="1 2">JP610</strain>
    </source>
</reference>
<evidence type="ECO:0000313" key="2">
    <source>
        <dbReference type="Proteomes" id="UP000054560"/>
    </source>
</evidence>
<evidence type="ECO:0000313" key="1">
    <source>
        <dbReference type="EMBL" id="KNC77547.1"/>
    </source>
</evidence>
<dbReference type="RefSeq" id="XP_014151449.1">
    <property type="nucleotide sequence ID" value="XM_014295974.1"/>
</dbReference>